<evidence type="ECO:0000313" key="2">
    <source>
        <dbReference type="Proteomes" id="UP000323386"/>
    </source>
</evidence>
<name>A0A5C3F6R4_9BASI</name>
<keyword evidence="2" id="KW-1185">Reference proteome</keyword>
<dbReference type="EMBL" id="OOIP01000016">
    <property type="protein sequence ID" value="SPO39860.1"/>
    <property type="molecule type" value="Genomic_DNA"/>
</dbReference>
<proteinExistence type="predicted"/>
<dbReference type="Proteomes" id="UP000323386">
    <property type="component" value="Unassembled WGS sequence"/>
</dbReference>
<evidence type="ECO:0000313" key="1">
    <source>
        <dbReference type="EMBL" id="SPO39860.1"/>
    </source>
</evidence>
<accession>A0A5C3F6R4</accession>
<sequence>MADAYASRHGALSSARISVNGPQLDRILTDETRALCNDLFDCPTLSSVPTSLHSYQKTNKATWRAYHNDVLRVLTDDPSLSTTIETTWDNPPEPDLLADGLADVGRPCPDLGIGLNGSSALSGLGASDDTTLANCLRCLQSDPSIGLEPFPSSSGRPVPYPAVVMEAASDYEPIASVVDRAARGAAVALAMQHQLFSLTGERPARQRPVFCICASGTYWRILVSVAVAGQGGGNSYVSTPMRPCGPPIARPATELRPRLFPAPQHVYPIDHFDTLHAKDMFRLQLVLDRIRRFATQRHRLEIEQAVRCLLSRRDHPSTHDCGTAGEA</sequence>
<protein>
    <submittedName>
        <fullName evidence="1">Uncharacterized protein</fullName>
    </submittedName>
</protein>
<dbReference type="AlphaFoldDB" id="A0A5C3F6R4"/>
<organism evidence="1 2">
    <name type="scientific">Pseudozyma flocculosa</name>
    <dbReference type="NCBI Taxonomy" id="84751"/>
    <lineage>
        <taxon>Eukaryota</taxon>
        <taxon>Fungi</taxon>
        <taxon>Dikarya</taxon>
        <taxon>Basidiomycota</taxon>
        <taxon>Ustilaginomycotina</taxon>
        <taxon>Ustilaginomycetes</taxon>
        <taxon>Ustilaginales</taxon>
        <taxon>Ustilaginaceae</taxon>
        <taxon>Pseudozyma</taxon>
    </lineage>
</organism>
<reference evidence="1 2" key="1">
    <citation type="submission" date="2018-03" db="EMBL/GenBank/DDBJ databases">
        <authorList>
            <person name="Guldener U."/>
        </authorList>
    </citation>
    <scope>NUCLEOTIDE SEQUENCE [LARGE SCALE GENOMIC DNA]</scope>
    <source>
        <strain evidence="1 2">DAOM196992</strain>
    </source>
</reference>
<gene>
    <name evidence="1" type="ORF">PSFLO_05341</name>
</gene>